<dbReference type="PROSITE" id="PS50075">
    <property type="entry name" value="CARRIER"/>
    <property type="match status" value="1"/>
</dbReference>
<dbReference type="GO" id="GO:0016874">
    <property type="term" value="F:ligase activity"/>
    <property type="evidence" value="ECO:0007669"/>
    <property type="project" value="UniProtKB-KW"/>
</dbReference>
<sequence>MEQLLKILGEIHPEINFEQANNLIDDGLLDSFDIVTLVGEIDDAFDIQIGVEDLLPENFNSTSAMLNLIERLQNE</sequence>
<organism evidence="2">
    <name type="scientific">bioreactor metagenome</name>
    <dbReference type="NCBI Taxonomy" id="1076179"/>
    <lineage>
        <taxon>unclassified sequences</taxon>
        <taxon>metagenomes</taxon>
        <taxon>ecological metagenomes</taxon>
    </lineage>
</organism>
<dbReference type="AlphaFoldDB" id="A0A644XE78"/>
<name>A0A644XE78_9ZZZZ</name>
<protein>
    <submittedName>
        <fullName evidence="2">D-alanine--poly(Phosphoribitol) ligase subunit 2</fullName>
        <ecNumber evidence="2">6.1.1.13</ecNumber>
    </submittedName>
</protein>
<dbReference type="SUPFAM" id="SSF47336">
    <property type="entry name" value="ACP-like"/>
    <property type="match status" value="1"/>
</dbReference>
<dbReference type="EC" id="6.1.1.13" evidence="2"/>
<reference evidence="2" key="1">
    <citation type="submission" date="2019-08" db="EMBL/GenBank/DDBJ databases">
        <authorList>
            <person name="Kucharzyk K."/>
            <person name="Murdoch R.W."/>
            <person name="Higgins S."/>
            <person name="Loffler F."/>
        </authorList>
    </citation>
    <scope>NUCLEOTIDE SEQUENCE</scope>
</reference>
<feature type="domain" description="Carrier" evidence="1">
    <location>
        <begin position="1"/>
        <end position="73"/>
    </location>
</feature>
<dbReference type="EMBL" id="VSSQ01002295">
    <property type="protein sequence ID" value="MPM14526.1"/>
    <property type="molecule type" value="Genomic_DNA"/>
</dbReference>
<evidence type="ECO:0000259" key="1">
    <source>
        <dbReference type="PROSITE" id="PS50075"/>
    </source>
</evidence>
<gene>
    <name evidence="2" type="primary">dltC_3</name>
    <name evidence="2" type="ORF">SDC9_60890</name>
</gene>
<comment type="caution">
    <text evidence="2">The sequence shown here is derived from an EMBL/GenBank/DDBJ whole genome shotgun (WGS) entry which is preliminary data.</text>
</comment>
<dbReference type="InterPro" id="IPR009081">
    <property type="entry name" value="PP-bd_ACP"/>
</dbReference>
<dbReference type="Gene3D" id="1.10.1200.10">
    <property type="entry name" value="ACP-like"/>
    <property type="match status" value="1"/>
</dbReference>
<keyword evidence="2" id="KW-0436">Ligase</keyword>
<dbReference type="InterPro" id="IPR036736">
    <property type="entry name" value="ACP-like_sf"/>
</dbReference>
<accession>A0A644XE78</accession>
<proteinExistence type="predicted"/>
<evidence type="ECO:0000313" key="2">
    <source>
        <dbReference type="EMBL" id="MPM14526.1"/>
    </source>
</evidence>